<evidence type="ECO:0000313" key="3">
    <source>
        <dbReference type="Proteomes" id="UP000276991"/>
    </source>
</evidence>
<sequence length="122" mass="13813">MTVEVRLGKIITTSKYLESKIRRVVVRDEEEERTLADTQDGKLGREGDTDGTLVVPQHITSHLATIEKQGIPLMRPPRTPRSNTRLRPTSPLTARERVISISRVKRAMCEPPRQRAQFPTAS</sequence>
<gene>
    <name evidence="2" type="ORF">NAV_LOCUS5162</name>
</gene>
<accession>A0A498SEQ1</accession>
<feature type="compositionally biased region" description="Polar residues" evidence="1">
    <location>
        <begin position="80"/>
        <end position="92"/>
    </location>
</feature>
<name>A0A498SEQ1_ACAVI</name>
<dbReference type="EMBL" id="UPTC01000856">
    <property type="protein sequence ID" value="VBB30371.1"/>
    <property type="molecule type" value="Genomic_DNA"/>
</dbReference>
<dbReference type="Proteomes" id="UP000276991">
    <property type="component" value="Unassembled WGS sequence"/>
</dbReference>
<evidence type="ECO:0000313" key="2">
    <source>
        <dbReference type="EMBL" id="VBB30371.1"/>
    </source>
</evidence>
<feature type="region of interest" description="Disordered" evidence="1">
    <location>
        <begin position="72"/>
        <end position="93"/>
    </location>
</feature>
<reference evidence="2 3" key="1">
    <citation type="submission" date="2018-08" db="EMBL/GenBank/DDBJ databases">
        <authorList>
            <person name="Laetsch R D."/>
            <person name="Stevens L."/>
            <person name="Kumar S."/>
            <person name="Blaxter L. M."/>
        </authorList>
    </citation>
    <scope>NUCLEOTIDE SEQUENCE [LARGE SCALE GENOMIC DNA]</scope>
</reference>
<dbReference type="AlphaFoldDB" id="A0A498SEQ1"/>
<evidence type="ECO:0000256" key="1">
    <source>
        <dbReference type="SAM" id="MobiDB-lite"/>
    </source>
</evidence>
<keyword evidence="3" id="KW-1185">Reference proteome</keyword>
<organism evidence="2 3">
    <name type="scientific">Acanthocheilonema viteae</name>
    <name type="common">Filarial nematode worm</name>
    <name type="synonym">Dipetalonema viteae</name>
    <dbReference type="NCBI Taxonomy" id="6277"/>
    <lineage>
        <taxon>Eukaryota</taxon>
        <taxon>Metazoa</taxon>
        <taxon>Ecdysozoa</taxon>
        <taxon>Nematoda</taxon>
        <taxon>Chromadorea</taxon>
        <taxon>Rhabditida</taxon>
        <taxon>Spirurina</taxon>
        <taxon>Spiruromorpha</taxon>
        <taxon>Filarioidea</taxon>
        <taxon>Onchocercidae</taxon>
        <taxon>Acanthocheilonema</taxon>
    </lineage>
</organism>
<proteinExistence type="predicted"/>
<protein>
    <submittedName>
        <fullName evidence="2">Uncharacterized protein</fullName>
    </submittedName>
</protein>